<accession>A0A317Q938</accession>
<keyword evidence="3" id="KW-1185">Reference proteome</keyword>
<dbReference type="SUPFAM" id="SSF51735">
    <property type="entry name" value="NAD(P)-binding Rossmann-fold domains"/>
    <property type="match status" value="1"/>
</dbReference>
<protein>
    <submittedName>
        <fullName evidence="2">Nucleoside-diphosphate-sugar epimerase</fullName>
    </submittedName>
</protein>
<name>A0A317Q938_9ENTR</name>
<dbReference type="AlphaFoldDB" id="A0A317Q938"/>
<dbReference type="EMBL" id="QGTS01000001">
    <property type="protein sequence ID" value="PWW12877.1"/>
    <property type="molecule type" value="Genomic_DNA"/>
</dbReference>
<dbReference type="OrthoDB" id="9801056at2"/>
<gene>
    <name evidence="2" type="ORF">DES37_101454</name>
</gene>
<evidence type="ECO:0000313" key="2">
    <source>
        <dbReference type="EMBL" id="PWW12877.1"/>
    </source>
</evidence>
<dbReference type="InterPro" id="IPR001509">
    <property type="entry name" value="Epimerase_deHydtase"/>
</dbReference>
<dbReference type="Proteomes" id="UP000246744">
    <property type="component" value="Unassembled WGS sequence"/>
</dbReference>
<dbReference type="PANTHER" id="PTHR43245">
    <property type="entry name" value="BIFUNCTIONAL POLYMYXIN RESISTANCE PROTEIN ARNA"/>
    <property type="match status" value="1"/>
</dbReference>
<evidence type="ECO:0000259" key="1">
    <source>
        <dbReference type="Pfam" id="PF01370"/>
    </source>
</evidence>
<dbReference type="PANTHER" id="PTHR43245:SF24">
    <property type="entry name" value="DEHYDROGENASE"/>
    <property type="match status" value="1"/>
</dbReference>
<dbReference type="InterPro" id="IPR036291">
    <property type="entry name" value="NAD(P)-bd_dom_sf"/>
</dbReference>
<reference evidence="2 3" key="1">
    <citation type="submission" date="2018-05" db="EMBL/GenBank/DDBJ databases">
        <title>Genomic Encyclopedia of Type Strains, Phase IV (KMG-IV): sequencing the most valuable type-strain genomes for metagenomic binning, comparative biology and taxonomic classification.</title>
        <authorList>
            <person name="Goeker M."/>
        </authorList>
    </citation>
    <scope>NUCLEOTIDE SEQUENCE [LARGE SCALE GENOMIC DNA]</scope>
    <source>
        <strain evidence="2 3">DSM 19579</strain>
    </source>
</reference>
<dbReference type="Pfam" id="PF01370">
    <property type="entry name" value="Epimerase"/>
    <property type="match status" value="1"/>
</dbReference>
<sequence>MNILVTGASGFIGGRFLQRFAANSGCVLYGVGRRPRQNVPAGAQYAAVPLDRLGQLDFTPDVVIHAAGRASPWGTRKEYWRDNVQSTQQVVSFCQQQGLPRLIFLSTAAVYYRFAHQHNLLESQPVGPEFTSEYGRTKYQAEMCVAGYPGEKTVLRPCAVFGEGDQLLFPPLLTAARNKRLCWLEDEGEPAQAELVHVDVLCDYLLRAAMAPKLRPCYNLSAGHPVLTRDALHHLLMQLNLPVPDATVPLRRAMWFARALECMWRIAHLPGIPPVTRFGVAVFGYSATLNVDAMRADFGEPSIPFTHSFDSFLHHAKGYIPC</sequence>
<dbReference type="Gene3D" id="3.40.50.720">
    <property type="entry name" value="NAD(P)-binding Rossmann-like Domain"/>
    <property type="match status" value="1"/>
</dbReference>
<dbReference type="RefSeq" id="WP_110024680.1">
    <property type="nucleotide sequence ID" value="NZ_QGTS01000001.1"/>
</dbReference>
<proteinExistence type="predicted"/>
<evidence type="ECO:0000313" key="3">
    <source>
        <dbReference type="Proteomes" id="UP000246744"/>
    </source>
</evidence>
<feature type="domain" description="NAD-dependent epimerase/dehydratase" evidence="1">
    <location>
        <begin position="3"/>
        <end position="211"/>
    </location>
</feature>
<dbReference type="InterPro" id="IPR050177">
    <property type="entry name" value="Lipid_A_modif_metabolic_enz"/>
</dbReference>
<organism evidence="2 3">
    <name type="scientific">Mangrovibacter plantisponsor</name>
    <dbReference type="NCBI Taxonomy" id="451513"/>
    <lineage>
        <taxon>Bacteria</taxon>
        <taxon>Pseudomonadati</taxon>
        <taxon>Pseudomonadota</taxon>
        <taxon>Gammaproteobacteria</taxon>
        <taxon>Enterobacterales</taxon>
        <taxon>Enterobacteriaceae</taxon>
        <taxon>Mangrovibacter</taxon>
    </lineage>
</organism>
<comment type="caution">
    <text evidence="2">The sequence shown here is derived from an EMBL/GenBank/DDBJ whole genome shotgun (WGS) entry which is preliminary data.</text>
</comment>